<gene>
    <name evidence="2" type="ORF">LCGC14_2407220</name>
</gene>
<feature type="non-terminal residue" evidence="2">
    <location>
        <position position="1"/>
    </location>
</feature>
<comment type="caution">
    <text evidence="2">The sequence shown here is derived from an EMBL/GenBank/DDBJ whole genome shotgun (WGS) entry which is preliminary data.</text>
</comment>
<dbReference type="PANTHER" id="PTHR30189:SF1">
    <property type="entry name" value="LPS-ASSEMBLY PROTEIN LPTD"/>
    <property type="match status" value="1"/>
</dbReference>
<dbReference type="GO" id="GO:1990351">
    <property type="term" value="C:transporter complex"/>
    <property type="evidence" value="ECO:0007669"/>
    <property type="project" value="TreeGrafter"/>
</dbReference>
<dbReference type="InterPro" id="IPR050218">
    <property type="entry name" value="LptD"/>
</dbReference>
<dbReference type="EMBL" id="LAZR01036290">
    <property type="protein sequence ID" value="KKL25248.1"/>
    <property type="molecule type" value="Genomic_DNA"/>
</dbReference>
<proteinExistence type="predicted"/>
<evidence type="ECO:0000313" key="2">
    <source>
        <dbReference type="EMBL" id="KKL25248.1"/>
    </source>
</evidence>
<reference evidence="2" key="1">
    <citation type="journal article" date="2015" name="Nature">
        <title>Complex archaea that bridge the gap between prokaryotes and eukaryotes.</title>
        <authorList>
            <person name="Spang A."/>
            <person name="Saw J.H."/>
            <person name="Jorgensen S.L."/>
            <person name="Zaremba-Niedzwiedzka K."/>
            <person name="Martijn J."/>
            <person name="Lind A.E."/>
            <person name="van Eijk R."/>
            <person name="Schleper C."/>
            <person name="Guy L."/>
            <person name="Ettema T.J."/>
        </authorList>
    </citation>
    <scope>NUCLEOTIDE SEQUENCE</scope>
</reference>
<sequence length="532" mass="62809">LQFLDQYPERGRNARLFDGSAFHDGSVFFKKNHYYIKGEKIKKVGKKTYTAQKASITTCDGDNPVWKLTGRNAKVTLQGYGTITNAVMWTKNIPVFYSPLMVFPVKLQRQSGLLTPQFTLSDRKGAEYTQPFFWAINESSDATFYLDHMELRGEKMGLEYRYILSDRSKGTLMFDFLDDKKVDDGTGDSSSKWGFEDDRFLRPNHDRYWFRSKHDQVLPFDFTAKLDLDIVSDQDYLHEFRIGYTGFERTRDYFEQNFGRGIDDYDDTTRLNRLNFERRWEKSSLNTDFLWYDDVIHRTLTPEKPNKTLQRLPFIGFDVSKNQLFDTPFYFEMDSGYNHFYREEGLRGHRIDLHPRFSLPFSVKTYFTLEPSVGLRETVYQIDEFEDRNTEKDKIQNREIYDTNVNLSTEIYNIFSIKGKGIDKVKHSIRPQVSYSFIPEKDQDDLPRFDGLDRIGKRNILSYSIINTFTSRTPEPTEKEDGTTDYSYNEFLRLELSQSYDINEANDKDKAEKKPFSDIKADLDFELTKFLY</sequence>
<dbReference type="AlphaFoldDB" id="A0A0F9EN31"/>
<organism evidence="2">
    <name type="scientific">marine sediment metagenome</name>
    <dbReference type="NCBI Taxonomy" id="412755"/>
    <lineage>
        <taxon>unclassified sequences</taxon>
        <taxon>metagenomes</taxon>
        <taxon>ecological metagenomes</taxon>
    </lineage>
</organism>
<protein>
    <recommendedName>
        <fullName evidence="1">LptD C-terminal domain-containing protein</fullName>
    </recommendedName>
</protein>
<feature type="non-terminal residue" evidence="2">
    <location>
        <position position="532"/>
    </location>
</feature>
<dbReference type="InterPro" id="IPR007543">
    <property type="entry name" value="LptD_C"/>
</dbReference>
<feature type="domain" description="LptD C-terminal" evidence="1">
    <location>
        <begin position="205"/>
        <end position="531"/>
    </location>
</feature>
<dbReference type="GO" id="GO:0009279">
    <property type="term" value="C:cell outer membrane"/>
    <property type="evidence" value="ECO:0007669"/>
    <property type="project" value="TreeGrafter"/>
</dbReference>
<dbReference type="PANTHER" id="PTHR30189">
    <property type="entry name" value="LPS-ASSEMBLY PROTEIN"/>
    <property type="match status" value="1"/>
</dbReference>
<dbReference type="GO" id="GO:0061024">
    <property type="term" value="P:membrane organization"/>
    <property type="evidence" value="ECO:0007669"/>
    <property type="project" value="InterPro"/>
</dbReference>
<accession>A0A0F9EN31</accession>
<dbReference type="Pfam" id="PF04453">
    <property type="entry name" value="LptD"/>
    <property type="match status" value="1"/>
</dbReference>
<name>A0A0F9EN31_9ZZZZ</name>
<evidence type="ECO:0000259" key="1">
    <source>
        <dbReference type="Pfam" id="PF04453"/>
    </source>
</evidence>